<evidence type="ECO:0000313" key="8">
    <source>
        <dbReference type="EMBL" id="MBJ7600368.1"/>
    </source>
</evidence>
<dbReference type="SUPFAM" id="SSF52540">
    <property type="entry name" value="P-loop containing nucleoside triphosphate hydrolases"/>
    <property type="match status" value="1"/>
</dbReference>
<gene>
    <name evidence="8" type="ORF">JF922_20125</name>
</gene>
<dbReference type="AlphaFoldDB" id="A0A934KDC4"/>
<keyword evidence="2 5" id="KW-0500">Molybdenum</keyword>
<dbReference type="Proteomes" id="UP000612893">
    <property type="component" value="Unassembled WGS sequence"/>
</dbReference>
<evidence type="ECO:0000259" key="6">
    <source>
        <dbReference type="PROSITE" id="PS50893"/>
    </source>
</evidence>
<accession>A0A934KDC4</accession>
<dbReference type="InterPro" id="IPR008995">
    <property type="entry name" value="Mo/tungstate-bd_C_term_dom"/>
</dbReference>
<dbReference type="PROSITE" id="PS00211">
    <property type="entry name" value="ABC_TRANSPORTER_1"/>
    <property type="match status" value="1"/>
</dbReference>
<evidence type="ECO:0000256" key="4">
    <source>
        <dbReference type="ARBA" id="ARBA00022840"/>
    </source>
</evidence>
<dbReference type="InterPro" id="IPR027417">
    <property type="entry name" value="P-loop_NTPase"/>
</dbReference>
<keyword evidence="4 8" id="KW-0067">ATP-binding</keyword>
<dbReference type="InterPro" id="IPR003593">
    <property type="entry name" value="AAA+_ATPase"/>
</dbReference>
<dbReference type="InterPro" id="IPR003439">
    <property type="entry name" value="ABC_transporter-like_ATP-bd"/>
</dbReference>
<evidence type="ECO:0000256" key="3">
    <source>
        <dbReference type="ARBA" id="ARBA00022741"/>
    </source>
</evidence>
<proteinExistence type="predicted"/>
<keyword evidence="9" id="KW-1185">Reference proteome</keyword>
<evidence type="ECO:0000256" key="5">
    <source>
        <dbReference type="PROSITE-ProRule" id="PRU01213"/>
    </source>
</evidence>
<dbReference type="SMART" id="SM00382">
    <property type="entry name" value="AAA"/>
    <property type="match status" value="1"/>
</dbReference>
<dbReference type="InterPro" id="IPR050093">
    <property type="entry name" value="ABC_SmlMolc_Importer"/>
</dbReference>
<dbReference type="PANTHER" id="PTHR42781:SF4">
    <property type="entry name" value="SPERMIDINE_PUTRESCINE IMPORT ATP-BINDING PROTEIN POTA"/>
    <property type="match status" value="1"/>
</dbReference>
<dbReference type="GO" id="GO:0015689">
    <property type="term" value="P:molybdate ion transport"/>
    <property type="evidence" value="ECO:0007669"/>
    <property type="project" value="InterPro"/>
</dbReference>
<organism evidence="8 9">
    <name type="scientific">Candidatus Nephthysia bennettiae</name>
    <dbReference type="NCBI Taxonomy" id="3127016"/>
    <lineage>
        <taxon>Bacteria</taxon>
        <taxon>Bacillati</taxon>
        <taxon>Candidatus Dormiibacterota</taxon>
        <taxon>Candidatus Dormibacteria</taxon>
        <taxon>Candidatus Dormibacterales</taxon>
        <taxon>Candidatus Dormibacteraceae</taxon>
        <taxon>Candidatus Nephthysia</taxon>
    </lineage>
</organism>
<evidence type="ECO:0000259" key="7">
    <source>
        <dbReference type="PROSITE" id="PS51866"/>
    </source>
</evidence>
<protein>
    <submittedName>
        <fullName evidence="8">ABC transporter ATP-binding protein</fullName>
    </submittedName>
</protein>
<comment type="caution">
    <text evidence="8">The sequence shown here is derived from an EMBL/GenBank/DDBJ whole genome shotgun (WGS) entry which is preliminary data.</text>
</comment>
<dbReference type="InterPro" id="IPR004606">
    <property type="entry name" value="Mop_domain"/>
</dbReference>
<dbReference type="PROSITE" id="PS51866">
    <property type="entry name" value="MOP"/>
    <property type="match status" value="1"/>
</dbReference>
<feature type="domain" description="Mop" evidence="7">
    <location>
        <begin position="284"/>
        <end position="348"/>
    </location>
</feature>
<dbReference type="EMBL" id="JAEKNR010000200">
    <property type="protein sequence ID" value="MBJ7600368.1"/>
    <property type="molecule type" value="Genomic_DNA"/>
</dbReference>
<name>A0A934KDC4_9BACT</name>
<evidence type="ECO:0000256" key="1">
    <source>
        <dbReference type="ARBA" id="ARBA00022448"/>
    </source>
</evidence>
<dbReference type="Pfam" id="PF03459">
    <property type="entry name" value="TOBE"/>
    <property type="match status" value="1"/>
</dbReference>
<dbReference type="GO" id="GO:0016887">
    <property type="term" value="F:ATP hydrolysis activity"/>
    <property type="evidence" value="ECO:0007669"/>
    <property type="project" value="InterPro"/>
</dbReference>
<dbReference type="RefSeq" id="WP_338204159.1">
    <property type="nucleotide sequence ID" value="NZ_JAEKNR010000200.1"/>
</dbReference>
<keyword evidence="3" id="KW-0547">Nucleotide-binding</keyword>
<dbReference type="PANTHER" id="PTHR42781">
    <property type="entry name" value="SPERMIDINE/PUTRESCINE IMPORT ATP-BINDING PROTEIN POTA"/>
    <property type="match status" value="1"/>
</dbReference>
<sequence length="349" mass="37259">MLEARIVLQLGRLDLDVELDVEAGRVVALLGPNGAGKTSVLRALAGLLPLAGGRVVLDGQLLEDPSRGIRVPTERRPVGMVFQNYLLFPHLSALENVAFGLRARGRGRAQARQLGAAWLDRLGLSGLESGRPGTLSGGQQQRVALARALATDPRMLLLDEPLAALDVSTRAEVRRDLRRHLRDFPGVNLVVTHDPLEAVALADRLVVIEQGRIVQSGSAAEVTGRPRSRYVADLVGVNLFRGRARQGVVELDSGGQLVTAATGAGEVFAVVAPRSVSLWRSRPDGSPRNVWRGRASAIDLQGDRVRLLVEGTPSLVAEVTPAALVDLGLNEGSEIWVSVKATEVTVYPA</sequence>
<dbReference type="InterPro" id="IPR017871">
    <property type="entry name" value="ABC_transporter-like_CS"/>
</dbReference>
<dbReference type="PROSITE" id="PS50893">
    <property type="entry name" value="ABC_TRANSPORTER_2"/>
    <property type="match status" value="1"/>
</dbReference>
<feature type="domain" description="ABC transporter" evidence="6">
    <location>
        <begin position="1"/>
        <end position="235"/>
    </location>
</feature>
<dbReference type="Gene3D" id="3.40.50.300">
    <property type="entry name" value="P-loop containing nucleotide triphosphate hydrolases"/>
    <property type="match status" value="1"/>
</dbReference>
<dbReference type="SUPFAM" id="SSF50331">
    <property type="entry name" value="MOP-like"/>
    <property type="match status" value="1"/>
</dbReference>
<reference evidence="8" key="1">
    <citation type="submission" date="2020-10" db="EMBL/GenBank/DDBJ databases">
        <title>Ca. Dormibacterota MAGs.</title>
        <authorList>
            <person name="Montgomery K."/>
        </authorList>
    </citation>
    <scope>NUCLEOTIDE SEQUENCE [LARGE SCALE GENOMIC DNA]</scope>
    <source>
        <strain evidence="8">SC8812_S17_10</strain>
    </source>
</reference>
<evidence type="ECO:0000313" key="9">
    <source>
        <dbReference type="Proteomes" id="UP000612893"/>
    </source>
</evidence>
<dbReference type="GO" id="GO:0005524">
    <property type="term" value="F:ATP binding"/>
    <property type="evidence" value="ECO:0007669"/>
    <property type="project" value="UniProtKB-KW"/>
</dbReference>
<dbReference type="Pfam" id="PF00005">
    <property type="entry name" value="ABC_tran"/>
    <property type="match status" value="1"/>
</dbReference>
<dbReference type="InterPro" id="IPR005116">
    <property type="entry name" value="Transp-assoc_OB_typ1"/>
</dbReference>
<dbReference type="Gene3D" id="2.40.50.100">
    <property type="match status" value="1"/>
</dbReference>
<evidence type="ECO:0000256" key="2">
    <source>
        <dbReference type="ARBA" id="ARBA00022505"/>
    </source>
</evidence>
<keyword evidence="1" id="KW-0813">Transport</keyword>